<dbReference type="InterPro" id="IPR043502">
    <property type="entry name" value="DNA/RNA_pol_sf"/>
</dbReference>
<dbReference type="Pfam" id="PF00476">
    <property type="entry name" value="DNA_pol_A"/>
    <property type="match status" value="1"/>
</dbReference>
<dbReference type="EC" id="2.7.7.7" evidence="3 16"/>
<dbReference type="GO" id="GO:0006302">
    <property type="term" value="P:double-strand break repair"/>
    <property type="evidence" value="ECO:0007669"/>
    <property type="project" value="TreeGrafter"/>
</dbReference>
<keyword evidence="6 17" id="KW-0548">Nucleotidyltransferase</keyword>
<dbReference type="GO" id="GO:0003887">
    <property type="term" value="F:DNA-directed DNA polymerase activity"/>
    <property type="evidence" value="ECO:0007669"/>
    <property type="project" value="UniProtKB-UniRule"/>
</dbReference>
<dbReference type="Pfam" id="PF01367">
    <property type="entry name" value="5_3_exonuc"/>
    <property type="match status" value="1"/>
</dbReference>
<dbReference type="InterPro" id="IPR002421">
    <property type="entry name" value="5-3_exonuclease"/>
</dbReference>
<comment type="catalytic activity">
    <reaction evidence="15 17">
        <text>DNA(n) + a 2'-deoxyribonucleoside 5'-triphosphate = DNA(n+1) + diphosphate</text>
        <dbReference type="Rhea" id="RHEA:22508"/>
        <dbReference type="Rhea" id="RHEA-COMP:17339"/>
        <dbReference type="Rhea" id="RHEA-COMP:17340"/>
        <dbReference type="ChEBI" id="CHEBI:33019"/>
        <dbReference type="ChEBI" id="CHEBI:61560"/>
        <dbReference type="ChEBI" id="CHEBI:173112"/>
        <dbReference type="EC" id="2.7.7.7"/>
    </reaction>
</comment>
<feature type="domain" description="DNA-directed DNA polymerase family A palm" evidence="21">
    <location>
        <begin position="634"/>
        <end position="841"/>
    </location>
</feature>
<dbReference type="Pfam" id="PF22619">
    <property type="entry name" value="DNA_polI_exo1"/>
    <property type="match status" value="1"/>
</dbReference>
<dbReference type="PRINTS" id="PR00868">
    <property type="entry name" value="DNAPOLI"/>
</dbReference>
<dbReference type="InterPro" id="IPR029060">
    <property type="entry name" value="PIN-like_dom_sf"/>
</dbReference>
<dbReference type="Gene3D" id="1.10.150.20">
    <property type="entry name" value="5' to 3' exonuclease, C-terminal subdomain"/>
    <property type="match status" value="2"/>
</dbReference>
<dbReference type="NCBIfam" id="TIGR00593">
    <property type="entry name" value="pola"/>
    <property type="match status" value="1"/>
</dbReference>
<dbReference type="SMART" id="SM00279">
    <property type="entry name" value="HhH2"/>
    <property type="match status" value="1"/>
</dbReference>
<evidence type="ECO:0000256" key="14">
    <source>
        <dbReference type="ARBA" id="ARBA00023204"/>
    </source>
</evidence>
<evidence type="ECO:0000256" key="10">
    <source>
        <dbReference type="ARBA" id="ARBA00022801"/>
    </source>
</evidence>
<evidence type="ECO:0000256" key="4">
    <source>
        <dbReference type="ARBA" id="ARBA00020311"/>
    </source>
</evidence>
<dbReference type="InterPro" id="IPR018320">
    <property type="entry name" value="DNA_polymerase_1"/>
</dbReference>
<dbReference type="CDD" id="cd09898">
    <property type="entry name" value="H3TH_53EXO"/>
    <property type="match status" value="1"/>
</dbReference>
<dbReference type="PANTHER" id="PTHR10133">
    <property type="entry name" value="DNA POLYMERASE I"/>
    <property type="match status" value="1"/>
</dbReference>
<comment type="subunit">
    <text evidence="2 17">Single-chain monomer with multiple functions.</text>
</comment>
<keyword evidence="11" id="KW-0269">Exonuclease</keyword>
<dbReference type="SUPFAM" id="SSF88723">
    <property type="entry name" value="PIN domain-like"/>
    <property type="match status" value="1"/>
</dbReference>
<dbReference type="Gene3D" id="1.20.1060.10">
    <property type="entry name" value="Taq DNA Polymerase, Chain T, domain 4"/>
    <property type="match status" value="1"/>
</dbReference>
<dbReference type="GO" id="GO:0006261">
    <property type="term" value="P:DNA-templated DNA replication"/>
    <property type="evidence" value="ECO:0007669"/>
    <property type="project" value="UniProtKB-UniRule"/>
</dbReference>
<dbReference type="InterPro" id="IPR002562">
    <property type="entry name" value="3'-5'_exonuclease_dom"/>
</dbReference>
<evidence type="ECO:0000256" key="16">
    <source>
        <dbReference type="NCBIfam" id="TIGR00593"/>
    </source>
</evidence>
<dbReference type="SUPFAM" id="SSF56672">
    <property type="entry name" value="DNA/RNA polymerases"/>
    <property type="match status" value="1"/>
</dbReference>
<dbReference type="CDD" id="cd09859">
    <property type="entry name" value="PIN_53EXO"/>
    <property type="match status" value="1"/>
</dbReference>
<evidence type="ECO:0000256" key="2">
    <source>
        <dbReference type="ARBA" id="ARBA00011541"/>
    </source>
</evidence>
<keyword evidence="8" id="KW-0540">Nuclease</keyword>
<evidence type="ECO:0000256" key="11">
    <source>
        <dbReference type="ARBA" id="ARBA00022839"/>
    </source>
</evidence>
<keyword evidence="10" id="KW-0378">Hydrolase</keyword>
<dbReference type="GO" id="GO:0003677">
    <property type="term" value="F:DNA binding"/>
    <property type="evidence" value="ECO:0007669"/>
    <property type="project" value="UniProtKB-UniRule"/>
</dbReference>
<evidence type="ECO:0000256" key="9">
    <source>
        <dbReference type="ARBA" id="ARBA00022763"/>
    </source>
</evidence>
<organism evidence="22 23">
    <name type="scientific">Salicibibacter halophilus</name>
    <dbReference type="NCBI Taxonomy" id="2502791"/>
    <lineage>
        <taxon>Bacteria</taxon>
        <taxon>Bacillati</taxon>
        <taxon>Bacillota</taxon>
        <taxon>Bacilli</taxon>
        <taxon>Bacillales</taxon>
        <taxon>Bacillaceae</taxon>
        <taxon>Salicibibacter</taxon>
    </lineage>
</organism>
<dbReference type="AlphaFoldDB" id="A0A514LH05"/>
<evidence type="ECO:0000259" key="20">
    <source>
        <dbReference type="SMART" id="SM00475"/>
    </source>
</evidence>
<dbReference type="FunFam" id="1.10.150.20:FF:000003">
    <property type="entry name" value="DNA polymerase I"/>
    <property type="match status" value="1"/>
</dbReference>
<accession>A0A514LH05</accession>
<evidence type="ECO:0000259" key="21">
    <source>
        <dbReference type="SMART" id="SM00482"/>
    </source>
</evidence>
<dbReference type="GO" id="GO:0008409">
    <property type="term" value="F:5'-3' exonuclease activity"/>
    <property type="evidence" value="ECO:0007669"/>
    <property type="project" value="InterPro"/>
</dbReference>
<dbReference type="Proteomes" id="UP000319756">
    <property type="component" value="Chromosome"/>
</dbReference>
<keyword evidence="5 17" id="KW-0808">Transferase</keyword>
<gene>
    <name evidence="17 22" type="primary">polA</name>
    <name evidence="22" type="ORF">EPH95_08005</name>
</gene>
<dbReference type="PANTHER" id="PTHR10133:SF27">
    <property type="entry name" value="DNA POLYMERASE NU"/>
    <property type="match status" value="1"/>
</dbReference>
<dbReference type="RefSeq" id="WP_142088927.1">
    <property type="nucleotide sequence ID" value="NZ_CP035485.1"/>
</dbReference>
<evidence type="ECO:0000256" key="6">
    <source>
        <dbReference type="ARBA" id="ARBA00022695"/>
    </source>
</evidence>
<comment type="similarity">
    <text evidence="1 17">Belongs to the DNA polymerase type-A family.</text>
</comment>
<keyword evidence="18" id="KW-0175">Coiled coil</keyword>
<dbReference type="InterPro" id="IPR001098">
    <property type="entry name" value="DNA-dir_DNA_pol_A_palm_dom"/>
</dbReference>
<reference evidence="23" key="1">
    <citation type="submission" date="2019-01" db="EMBL/GenBank/DDBJ databases">
        <title>Genomic analysis of Salicibibacter sp. NKC3-5.</title>
        <authorList>
            <person name="Oh Y.J."/>
        </authorList>
    </citation>
    <scope>NUCLEOTIDE SEQUENCE [LARGE SCALE GENOMIC DNA]</scope>
    <source>
        <strain evidence="23">NKC3-5</strain>
    </source>
</reference>
<dbReference type="Gene3D" id="3.40.50.1010">
    <property type="entry name" value="5'-nuclease"/>
    <property type="match status" value="1"/>
</dbReference>
<dbReference type="FunFam" id="1.10.150.20:FF:000002">
    <property type="entry name" value="DNA polymerase I"/>
    <property type="match status" value="1"/>
</dbReference>
<dbReference type="InterPro" id="IPR020045">
    <property type="entry name" value="DNA_polI_H3TH"/>
</dbReference>
<dbReference type="SMART" id="SM00482">
    <property type="entry name" value="POLAc"/>
    <property type="match status" value="1"/>
</dbReference>
<evidence type="ECO:0000259" key="19">
    <source>
        <dbReference type="SMART" id="SM00474"/>
    </source>
</evidence>
<dbReference type="SUPFAM" id="SSF53098">
    <property type="entry name" value="Ribonuclease H-like"/>
    <property type="match status" value="1"/>
</dbReference>
<keyword evidence="12 17" id="KW-0239">DNA-directed DNA polymerase</keyword>
<evidence type="ECO:0000256" key="5">
    <source>
        <dbReference type="ARBA" id="ARBA00022679"/>
    </source>
</evidence>
<dbReference type="SUPFAM" id="SSF47807">
    <property type="entry name" value="5' to 3' exonuclease, C-terminal subdomain"/>
    <property type="match status" value="1"/>
</dbReference>
<evidence type="ECO:0000256" key="12">
    <source>
        <dbReference type="ARBA" id="ARBA00022932"/>
    </source>
</evidence>
<dbReference type="EMBL" id="CP035485">
    <property type="protein sequence ID" value="QDI91133.1"/>
    <property type="molecule type" value="Genomic_DNA"/>
</dbReference>
<dbReference type="NCBIfam" id="NF004397">
    <property type="entry name" value="PRK05755.1"/>
    <property type="match status" value="1"/>
</dbReference>
<dbReference type="FunFam" id="1.20.1060.10:FF:000001">
    <property type="entry name" value="DNA polymerase I"/>
    <property type="match status" value="1"/>
</dbReference>
<dbReference type="InterPro" id="IPR036397">
    <property type="entry name" value="RNaseH_sf"/>
</dbReference>
<protein>
    <recommendedName>
        <fullName evidence="4 16">DNA polymerase I</fullName>
        <ecNumber evidence="3 16">2.7.7.7</ecNumber>
    </recommendedName>
</protein>
<dbReference type="CDD" id="cd06140">
    <property type="entry name" value="DNA_polA_I_Bacillus_like_exo"/>
    <property type="match status" value="1"/>
</dbReference>
<evidence type="ECO:0000256" key="17">
    <source>
        <dbReference type="RuleBase" id="RU004460"/>
    </source>
</evidence>
<dbReference type="InterPro" id="IPR036279">
    <property type="entry name" value="5-3_exonuclease_C_sf"/>
</dbReference>
<dbReference type="InterPro" id="IPR019760">
    <property type="entry name" value="DNA-dir_DNA_pol_A_CS"/>
</dbReference>
<dbReference type="InterPro" id="IPR020046">
    <property type="entry name" value="5-3_exonucl_a-hlix_arch_N"/>
</dbReference>
<dbReference type="CDD" id="cd08637">
    <property type="entry name" value="DNA_pol_A_pol_I_C"/>
    <property type="match status" value="1"/>
</dbReference>
<name>A0A514LH05_9BACI</name>
<evidence type="ECO:0000256" key="15">
    <source>
        <dbReference type="ARBA" id="ARBA00049244"/>
    </source>
</evidence>
<evidence type="ECO:0000256" key="3">
    <source>
        <dbReference type="ARBA" id="ARBA00012417"/>
    </source>
</evidence>
<feature type="domain" description="3'-5' exonuclease" evidence="19">
    <location>
        <begin position="284"/>
        <end position="467"/>
    </location>
</feature>
<dbReference type="InterPro" id="IPR002298">
    <property type="entry name" value="DNA_polymerase_A"/>
</dbReference>
<feature type="domain" description="5'-3' exonuclease" evidence="20">
    <location>
        <begin position="2"/>
        <end position="261"/>
    </location>
</feature>
<dbReference type="KEGG" id="sale:EPH95_08005"/>
<dbReference type="InterPro" id="IPR054690">
    <property type="entry name" value="DNA_polI_exonuclease"/>
</dbReference>
<dbReference type="SMART" id="SM00475">
    <property type="entry name" value="53EXOc"/>
    <property type="match status" value="1"/>
</dbReference>
<evidence type="ECO:0000256" key="8">
    <source>
        <dbReference type="ARBA" id="ARBA00022722"/>
    </source>
</evidence>
<evidence type="ECO:0000256" key="7">
    <source>
        <dbReference type="ARBA" id="ARBA00022705"/>
    </source>
</evidence>
<keyword evidence="9 17" id="KW-0227">DNA damage</keyword>
<evidence type="ECO:0000313" key="23">
    <source>
        <dbReference type="Proteomes" id="UP000319756"/>
    </source>
</evidence>
<keyword evidence="13 17" id="KW-0238">DNA-binding</keyword>
<evidence type="ECO:0000256" key="18">
    <source>
        <dbReference type="SAM" id="Coils"/>
    </source>
</evidence>
<dbReference type="Gene3D" id="3.30.420.10">
    <property type="entry name" value="Ribonuclease H-like superfamily/Ribonuclease H"/>
    <property type="match status" value="1"/>
</dbReference>
<keyword evidence="14 17" id="KW-0234">DNA repair</keyword>
<dbReference type="InterPro" id="IPR008918">
    <property type="entry name" value="HhH2"/>
</dbReference>
<evidence type="ECO:0000256" key="1">
    <source>
        <dbReference type="ARBA" id="ARBA00007705"/>
    </source>
</evidence>
<dbReference type="OrthoDB" id="9806424at2"/>
<keyword evidence="23" id="KW-1185">Reference proteome</keyword>
<dbReference type="Pfam" id="PF02739">
    <property type="entry name" value="5_3_exonuc_N"/>
    <property type="match status" value="1"/>
</dbReference>
<proteinExistence type="inferred from homology"/>
<feature type="coiled-coil region" evidence="18">
    <location>
        <begin position="498"/>
        <end position="525"/>
    </location>
</feature>
<dbReference type="FunFam" id="3.40.50.1010:FF:000001">
    <property type="entry name" value="DNA polymerase I"/>
    <property type="match status" value="1"/>
</dbReference>
<dbReference type="GO" id="GO:0008408">
    <property type="term" value="F:3'-5' exonuclease activity"/>
    <property type="evidence" value="ECO:0007669"/>
    <property type="project" value="InterPro"/>
</dbReference>
<keyword evidence="7 17" id="KW-0235">DNA replication</keyword>
<evidence type="ECO:0000256" key="13">
    <source>
        <dbReference type="ARBA" id="ARBA00023125"/>
    </source>
</evidence>
<dbReference type="PROSITE" id="PS00447">
    <property type="entry name" value="DNA_POLYMERASE_A"/>
    <property type="match status" value="1"/>
</dbReference>
<sequence length="877" mass="99288">MNKLVLVDGNSVAYRAFYALPLLSNDKGVYTNAVYGFTTMLLKILEEEQPTHMLIAFDAGKTTFRHEQFEDYKSDRQKTPPELSEQLPIIQEVLQSFTINSVQVDLYEADDIIGTLAKRAEEEDWQVRIYTGDKDLLQLVTDRTHVAITKKGITNVDWYDVDAITERYGIPATHIPDMKGLGGDSSDNIPGVPKIGEKTALKLLAEYGNIQDVLDHADDVSGPKMRERLKEFREQALMSKELAVITREAPVKLELDRLSYEGYDSKTVRQLFKEYGFNSLMNQITTDEDIEAEEAALEDFEFQHMEDITAEMLASPAALIVEVPVENYHNADIWGVGIVNEHGSFTVPAETALATDSFRDWLANEEKEKYLFDAKRVIVALGWKDIEIKGVSFDALIASYLLDPSLSAHDMADIAERRGLHTVLADESVYGKGAKFSKPEAAALNDHLARKAATLWKIKEALGSELEENEQSGLFSTLELPLSLVLAQMELQGVSTDEQQLLDMGKELDERLQSLEQDIHSLAGETFNINSPKQLGPILFEKLELPVIKKTKTGYSTAADVLEKLQDEHEIIPKLLHFRQVMKLKSTYIEGLLKVIHADTRKIHTRFNQAITQTGRLSSAEPNLQNIPIRLEEGRKIRKAFVPSESDWVILAADYSQIELRVLAHMSGDEKLQAAFHEGQDIHTKTAMDVFDVKKEEITDTMRRQAKAVNFGIVYGISDYGLSQNLGITRKEAQAFIDRYFESYPNVKQYMDEAVLHARDEGYITTLLKRRRYLPEINDRNFNRRSFAERTAMNTPIQGTAADIIKKAMVDVADDLEKQRLQSRLLLQVHDELIFEVPPAEIEQMQTLVTETMTKTIALDVPLVVDVEHGRTWYEAK</sequence>
<dbReference type="Gene3D" id="3.30.70.370">
    <property type="match status" value="1"/>
</dbReference>
<dbReference type="InterPro" id="IPR012337">
    <property type="entry name" value="RNaseH-like_sf"/>
</dbReference>
<dbReference type="SMART" id="SM00474">
    <property type="entry name" value="35EXOc"/>
    <property type="match status" value="1"/>
</dbReference>
<evidence type="ECO:0000313" key="22">
    <source>
        <dbReference type="EMBL" id="QDI91133.1"/>
    </source>
</evidence>